<organism evidence="2 3">
    <name type="scientific">Dialister succinatiphilus YIT 11850</name>
    <dbReference type="NCBI Taxonomy" id="742743"/>
    <lineage>
        <taxon>Bacteria</taxon>
        <taxon>Bacillati</taxon>
        <taxon>Bacillota</taxon>
        <taxon>Negativicutes</taxon>
        <taxon>Veillonellales</taxon>
        <taxon>Veillonellaceae</taxon>
        <taxon>Dialister</taxon>
    </lineage>
</organism>
<name>H1CXY8_9FIRM</name>
<dbReference type="PATRIC" id="fig|742743.3.peg.227"/>
<dbReference type="PANTHER" id="PTHR43685">
    <property type="entry name" value="GLYCOSYLTRANSFERASE"/>
    <property type="match status" value="1"/>
</dbReference>
<evidence type="ECO:0000313" key="2">
    <source>
        <dbReference type="EMBL" id="EHO63866.1"/>
    </source>
</evidence>
<dbReference type="STRING" id="742743.HMPREF9453_00226"/>
<dbReference type="InterPro" id="IPR029044">
    <property type="entry name" value="Nucleotide-diphossugar_trans"/>
</dbReference>
<comment type="caution">
    <text evidence="2">The sequence shown here is derived from an EMBL/GenBank/DDBJ whole genome shotgun (WGS) entry which is preliminary data.</text>
</comment>
<evidence type="ECO:0000313" key="3">
    <source>
        <dbReference type="Proteomes" id="UP000003277"/>
    </source>
</evidence>
<dbReference type="PANTHER" id="PTHR43685:SF2">
    <property type="entry name" value="GLYCOSYLTRANSFERASE 2-LIKE DOMAIN-CONTAINING PROTEIN"/>
    <property type="match status" value="1"/>
</dbReference>
<accession>H1CXY8</accession>
<dbReference type="EMBL" id="ADLT01000007">
    <property type="protein sequence ID" value="EHO63866.1"/>
    <property type="molecule type" value="Genomic_DNA"/>
</dbReference>
<gene>
    <name evidence="2" type="ORF">HMPREF9453_00226</name>
</gene>
<evidence type="ECO:0000259" key="1">
    <source>
        <dbReference type="Pfam" id="PF00535"/>
    </source>
</evidence>
<dbReference type="Proteomes" id="UP000003277">
    <property type="component" value="Unassembled WGS sequence"/>
</dbReference>
<sequence>MKCVSVVIPSYNRAHLLSYTIPSYAQDLVGEIIIVDDCSTDNTSEVIRQLQEKYPFIRYFRMPRNSKQTAAKNEGIKHAKYPFIYLGDDDSFITPDTIQKLYNTLITYDADVVGAKALYMHNQEELKHINEFILQNSRHVKSAQNALDINKLFYINFDFDCDSPQSVPFCHACALVKREIFDSIHFDVGYKGNAFREETDLFTRVSAAGYSIYYDSSAVQINLPRTMILRKNSILQHKLKAAFYEFWNTYKYLRKNKKFLQTYYHTSKSFRKLWLCYMKDALYVKAGKFFKILLSLEKEKK</sequence>
<proteinExistence type="predicted"/>
<reference evidence="2 3" key="1">
    <citation type="submission" date="2011-11" db="EMBL/GenBank/DDBJ databases">
        <title>The Genome Sequence of Dialister succinatiphilus YIT 11850.</title>
        <authorList>
            <consortium name="The Broad Institute Genome Sequencing Platform"/>
            <person name="Earl A."/>
            <person name="Ward D."/>
            <person name="Feldgarden M."/>
            <person name="Gevers D."/>
            <person name="Morotomi M."/>
            <person name="Young S.K."/>
            <person name="Zeng Q."/>
            <person name="Gargeya S."/>
            <person name="Fitzgerald M."/>
            <person name="Haas B."/>
            <person name="Abouelleil A."/>
            <person name="Alvarado L."/>
            <person name="Arachchi H.M."/>
            <person name="Berlin A."/>
            <person name="Brown A."/>
            <person name="Chapman S.B."/>
            <person name="Dunbar C."/>
            <person name="Gearin G."/>
            <person name="Goldberg J."/>
            <person name="Griggs A."/>
            <person name="Gujja S."/>
            <person name="Heiman D."/>
            <person name="Howarth C."/>
            <person name="Lui A."/>
            <person name="MacDonald P.J.P."/>
            <person name="Montmayeur A."/>
            <person name="Murphy C."/>
            <person name="Neiman D."/>
            <person name="Pearson M."/>
            <person name="Priest M."/>
            <person name="Roberts A."/>
            <person name="Saif S."/>
            <person name="Shea T."/>
            <person name="Sisk P."/>
            <person name="Stolte C."/>
            <person name="Sykes S."/>
            <person name="Wortman J."/>
            <person name="Nusbaum C."/>
            <person name="Birren B."/>
        </authorList>
    </citation>
    <scope>NUCLEOTIDE SEQUENCE [LARGE SCALE GENOMIC DNA]</scope>
    <source>
        <strain evidence="2 3">YIT 11850</strain>
    </source>
</reference>
<dbReference type="CDD" id="cd00761">
    <property type="entry name" value="Glyco_tranf_GTA_type"/>
    <property type="match status" value="1"/>
</dbReference>
<dbReference type="eggNOG" id="COG1216">
    <property type="taxonomic scope" value="Bacteria"/>
</dbReference>
<protein>
    <recommendedName>
        <fullName evidence="1">Glycosyltransferase 2-like domain-containing protein</fullName>
    </recommendedName>
</protein>
<dbReference type="Gene3D" id="3.90.550.10">
    <property type="entry name" value="Spore Coat Polysaccharide Biosynthesis Protein SpsA, Chain A"/>
    <property type="match status" value="1"/>
</dbReference>
<feature type="domain" description="Glycosyltransferase 2-like" evidence="1">
    <location>
        <begin position="5"/>
        <end position="182"/>
    </location>
</feature>
<dbReference type="AlphaFoldDB" id="H1CXY8"/>
<dbReference type="InterPro" id="IPR050834">
    <property type="entry name" value="Glycosyltransf_2"/>
</dbReference>
<dbReference type="SUPFAM" id="SSF53448">
    <property type="entry name" value="Nucleotide-diphospho-sugar transferases"/>
    <property type="match status" value="1"/>
</dbReference>
<dbReference type="HOGENOM" id="CLU_930251_0_0_9"/>
<dbReference type="Pfam" id="PF00535">
    <property type="entry name" value="Glycos_transf_2"/>
    <property type="match status" value="1"/>
</dbReference>
<dbReference type="OrthoDB" id="396512at2"/>
<keyword evidence="3" id="KW-1185">Reference proteome</keyword>
<dbReference type="InterPro" id="IPR001173">
    <property type="entry name" value="Glyco_trans_2-like"/>
</dbReference>
<dbReference type="RefSeq" id="WP_008858732.1">
    <property type="nucleotide sequence ID" value="NZ_JH591187.1"/>
</dbReference>